<dbReference type="RefSeq" id="XP_033651829.1">
    <property type="nucleotide sequence ID" value="XM_033798846.1"/>
</dbReference>
<dbReference type="GO" id="GO:0031145">
    <property type="term" value="P:anaphase-promoting complex-dependent catabolic process"/>
    <property type="evidence" value="ECO:0007669"/>
    <property type="project" value="InterPro"/>
</dbReference>
<dbReference type="AlphaFoldDB" id="A0A6A6JCE5"/>
<feature type="compositionally biased region" description="Low complexity" evidence="1">
    <location>
        <begin position="55"/>
        <end position="67"/>
    </location>
</feature>
<accession>A0A6A6JCE5</accession>
<sequence>MQVNKHKNNIRKFGAGWIRPPGITKTYRKILEDAKKQEEEEAAARRQQTLMDLEAAQADAANREAAAQGGHDEEMMEGAERDLDDDVPEAEEAEDSDLSPSEGGTEADESEDSALDGTQADMTFNEDSFIEGSVVEAEVEHMLERDEAEMAGVLQDERDLDDDIPEAGSYEHTDTELDDSSDEEEQSFVSFSNPARPSSVRRNSSTTGRRSSGVTGRRSSGMTGRRSSGLPPTMREAGDRPGSGTFNIESNRSSFGLEGSSSILDNSSFLRSSPAAQRAALRSRFLGARAQRGGRRE</sequence>
<evidence type="ECO:0000313" key="2">
    <source>
        <dbReference type="EMBL" id="KAF2274290.1"/>
    </source>
</evidence>
<proteinExistence type="predicted"/>
<feature type="compositionally biased region" description="Acidic residues" evidence="1">
    <location>
        <begin position="82"/>
        <end position="97"/>
    </location>
</feature>
<evidence type="ECO:0000256" key="1">
    <source>
        <dbReference type="SAM" id="MobiDB-lite"/>
    </source>
</evidence>
<feature type="compositionally biased region" description="Acidic residues" evidence="1">
    <location>
        <begin position="176"/>
        <end position="186"/>
    </location>
</feature>
<feature type="compositionally biased region" description="Low complexity" evidence="1">
    <location>
        <begin position="187"/>
        <end position="229"/>
    </location>
</feature>
<dbReference type="InterPro" id="IPR008402">
    <property type="entry name" value="APC_su15/mnd2"/>
</dbReference>
<dbReference type="OrthoDB" id="5320532at2759"/>
<evidence type="ECO:0000313" key="3">
    <source>
        <dbReference type="Proteomes" id="UP000800097"/>
    </source>
</evidence>
<feature type="compositionally biased region" description="Basic and acidic residues" evidence="1">
    <location>
        <begin position="70"/>
        <end position="81"/>
    </location>
</feature>
<keyword evidence="3" id="KW-1185">Reference proteome</keyword>
<feature type="compositionally biased region" description="Polar residues" evidence="1">
    <location>
        <begin position="244"/>
        <end position="267"/>
    </location>
</feature>
<dbReference type="Pfam" id="PF05841">
    <property type="entry name" value="Apc15p"/>
    <property type="match status" value="1"/>
</dbReference>
<gene>
    <name evidence="2" type="ORF">EI97DRAFT_435376</name>
</gene>
<feature type="region of interest" description="Disordered" evidence="1">
    <location>
        <begin position="34"/>
        <end position="267"/>
    </location>
</feature>
<organism evidence="2 3">
    <name type="scientific">Westerdykella ornata</name>
    <dbReference type="NCBI Taxonomy" id="318751"/>
    <lineage>
        <taxon>Eukaryota</taxon>
        <taxon>Fungi</taxon>
        <taxon>Dikarya</taxon>
        <taxon>Ascomycota</taxon>
        <taxon>Pezizomycotina</taxon>
        <taxon>Dothideomycetes</taxon>
        <taxon>Pleosporomycetidae</taxon>
        <taxon>Pleosporales</taxon>
        <taxon>Sporormiaceae</taxon>
        <taxon>Westerdykella</taxon>
    </lineage>
</organism>
<reference evidence="2" key="1">
    <citation type="journal article" date="2020" name="Stud. Mycol.">
        <title>101 Dothideomycetes genomes: a test case for predicting lifestyles and emergence of pathogens.</title>
        <authorList>
            <person name="Haridas S."/>
            <person name="Albert R."/>
            <person name="Binder M."/>
            <person name="Bloem J."/>
            <person name="Labutti K."/>
            <person name="Salamov A."/>
            <person name="Andreopoulos B."/>
            <person name="Baker S."/>
            <person name="Barry K."/>
            <person name="Bills G."/>
            <person name="Bluhm B."/>
            <person name="Cannon C."/>
            <person name="Castanera R."/>
            <person name="Culley D."/>
            <person name="Daum C."/>
            <person name="Ezra D."/>
            <person name="Gonzalez J."/>
            <person name="Henrissat B."/>
            <person name="Kuo A."/>
            <person name="Liang C."/>
            <person name="Lipzen A."/>
            <person name="Lutzoni F."/>
            <person name="Magnuson J."/>
            <person name="Mondo S."/>
            <person name="Nolan M."/>
            <person name="Ohm R."/>
            <person name="Pangilinan J."/>
            <person name="Park H.-J."/>
            <person name="Ramirez L."/>
            <person name="Alfaro M."/>
            <person name="Sun H."/>
            <person name="Tritt A."/>
            <person name="Yoshinaga Y."/>
            <person name="Zwiers L.-H."/>
            <person name="Turgeon B."/>
            <person name="Goodwin S."/>
            <person name="Spatafora J."/>
            <person name="Crous P."/>
            <person name="Grigoriev I."/>
        </authorList>
    </citation>
    <scope>NUCLEOTIDE SEQUENCE</scope>
    <source>
        <strain evidence="2">CBS 379.55</strain>
    </source>
</reference>
<feature type="compositionally biased region" description="Basic and acidic residues" evidence="1">
    <location>
        <begin position="34"/>
        <end position="44"/>
    </location>
</feature>
<dbReference type="GO" id="GO:0005680">
    <property type="term" value="C:anaphase-promoting complex"/>
    <property type="evidence" value="ECO:0007669"/>
    <property type="project" value="InterPro"/>
</dbReference>
<dbReference type="EMBL" id="ML986504">
    <property type="protein sequence ID" value="KAF2274290.1"/>
    <property type="molecule type" value="Genomic_DNA"/>
</dbReference>
<name>A0A6A6JCE5_WESOR</name>
<protein>
    <submittedName>
        <fullName evidence="2">Uncharacterized protein</fullName>
    </submittedName>
</protein>
<dbReference type="Proteomes" id="UP000800097">
    <property type="component" value="Unassembled WGS sequence"/>
</dbReference>
<dbReference type="GeneID" id="54552021"/>
<feature type="compositionally biased region" description="Acidic residues" evidence="1">
    <location>
        <begin position="105"/>
        <end position="114"/>
    </location>
</feature>